<dbReference type="RefSeq" id="WP_068374097.1">
    <property type="nucleotide sequence ID" value="NZ_LBNE01000012.1"/>
</dbReference>
<protein>
    <submittedName>
        <fullName evidence="1">Uncharacterized protein</fullName>
    </submittedName>
</protein>
<evidence type="ECO:0000313" key="1">
    <source>
        <dbReference type="EMBL" id="KKO70797.1"/>
    </source>
</evidence>
<dbReference type="AlphaFoldDB" id="A0A171KPI0"/>
<dbReference type="Proteomes" id="UP000078084">
    <property type="component" value="Unassembled WGS sequence"/>
</dbReference>
<dbReference type="EMBL" id="LBNE01000012">
    <property type="protein sequence ID" value="KKO70797.1"/>
    <property type="molecule type" value="Genomic_DNA"/>
</dbReference>
<reference evidence="1 2" key="1">
    <citation type="submission" date="2015-04" db="EMBL/GenBank/DDBJ databases">
        <title>Genome sequence of Kerstersia gyiorum CG1.</title>
        <authorList>
            <person name="Greninger A.L."/>
            <person name="Kozyreva V."/>
            <person name="Chaturvedi V."/>
        </authorList>
    </citation>
    <scope>NUCLEOTIDE SEQUENCE [LARGE SCALE GENOMIC DNA]</scope>
    <source>
        <strain evidence="1 2">CG1</strain>
    </source>
</reference>
<evidence type="ECO:0000313" key="2">
    <source>
        <dbReference type="Proteomes" id="UP000078084"/>
    </source>
</evidence>
<keyword evidence="2" id="KW-1185">Reference proteome</keyword>
<accession>A0A171KPI0</accession>
<comment type="caution">
    <text evidence="1">The sequence shown here is derived from an EMBL/GenBank/DDBJ whole genome shotgun (WGS) entry which is preliminary data.</text>
</comment>
<proteinExistence type="predicted"/>
<gene>
    <name evidence="1" type="ORF">AAV32_15040</name>
</gene>
<organism evidence="1 2">
    <name type="scientific">Kerstersia gyiorum</name>
    <dbReference type="NCBI Taxonomy" id="206506"/>
    <lineage>
        <taxon>Bacteria</taxon>
        <taxon>Pseudomonadati</taxon>
        <taxon>Pseudomonadota</taxon>
        <taxon>Betaproteobacteria</taxon>
        <taxon>Burkholderiales</taxon>
        <taxon>Alcaligenaceae</taxon>
        <taxon>Kerstersia</taxon>
    </lineage>
</organism>
<sequence>MDQMQAEAPIENTTLRDVGEGYRVLYATGLSPEIDQVSWEDEEGEYAVVSFIDGTELKGAGNLAVHAVWHEDAASLTPAHLAQAPALPAPTQSMEARVDDAYDAYIAGDIENARAQLASLAAERFTGDYIAWVPVSFGLSLLALIEEQRGETGCVAALTAMLDEGCRSGEDRSPTRGLARKLASPLPQEVSASSLQDIIYRWAHGEGLCDRQALKAAHDRMLAALRASV</sequence>
<name>A0A171KPI0_9BURK</name>